<dbReference type="Proteomes" id="UP000799436">
    <property type="component" value="Unassembled WGS sequence"/>
</dbReference>
<evidence type="ECO:0000256" key="2">
    <source>
        <dbReference type="ARBA" id="ARBA00022737"/>
    </source>
</evidence>
<name>A0A6G1L740_9PEZI</name>
<feature type="region of interest" description="Disordered" evidence="4">
    <location>
        <begin position="963"/>
        <end position="989"/>
    </location>
</feature>
<dbReference type="Gene3D" id="3.40.33.10">
    <property type="entry name" value="CAP"/>
    <property type="match status" value="1"/>
</dbReference>
<sequence length="1103" mass="120161">MADFDDADPTAEDEFEDQDEEMEDANEPDQDADQDQDQDDDQGDEDDEDDEGDNDDNDDDEDEDVEDKDQQDSPSQPATIPVPRRTPTRDGQTQNPSVVLTSPSPRQQATGASGIVASWIPPVRKEALTAQAYDIVPTMAAPQSTSINAVTATLDMRWVFSGGTDGYVRMYNWVETANGKVPLTVAQKHPFVDSVMKAGSLTTYWENEEKSTPRTPSKNDEDGKWTSPVYSLACHREALWLLSGTEGGGINLQTCRHSAGHIMTTLKEHTSAVSVLNLAQDEITVLSGSWDKNIHDWDLNTGKVKRSFRGSGGQISAVETRPMSHIPVPEVSETAPDFSDTLFGNNAARPRAIGSLTNGFDARRASGTDQDAVGSPDGSLFGENDHGSLFGEDNAGVGGSNAFGDDDELTQALANGLQDDTQDAPGEEDADMGGMGIGGPVQPPDGTNENSGAPAGVETIPEFEIDGDTAPPIVDGTSETANGLPHATDEPLTAPPTNETPSLSASDLPPQSESTFLSAAIDGSLRIWDKRIASPIANLTPHGSTPPWCTGACWSPDGNSFYVGRRNNMVEEYSIHKMGSSRNEPSRQFKFQAGSGAVYAVRPMPNGRHLVCASQDILRIYDLNHSAAGGETSTTSRKNASATPFTIVPGHRGGVISSVFIDPTCRFMLSAAGNRGWEGASTEVLLGYEIGVLDEEGRWHRRRRIPEDASSTSFQKPFRYHSGLESTDYGLVILRHESWGHQLQEGKTDRIILKAIENGAENETACDDPEAIKHMIDRFYHHEYVEHALFDAPSSEPKQDTAPPVDLPRTMFLKDSGVVKDGRVEEARAPCSSTTETFKSWALPNTSTDTWKSPRAAGLPLRASQCPGTRKSLPAVESGSTSLLAWQQNIFAHARVCAAPTKYGVRSLKIQAAGRVQSVFCETNMRGPACPWAVVRIAQSQTKYPQNEEDRPHKMTTQIYAHQPHDSPEDASLERHNRARQAKGCKDLERPPQLAYEAEQYAKILASKKMMQHSGVHGQGENLYWATWDASFEEAVDWWLAEEKDYHGQPVGVGDLSAYGHYTQCLWHGTTHVGMGKARATDGSTVVVARYWPQGNMFGQKPY</sequence>
<dbReference type="OrthoDB" id="10260946at2759"/>
<dbReference type="SMART" id="SM00198">
    <property type="entry name" value="SCP"/>
    <property type="match status" value="1"/>
</dbReference>
<evidence type="ECO:0000256" key="1">
    <source>
        <dbReference type="ARBA" id="ARBA00022574"/>
    </source>
</evidence>
<feature type="region of interest" description="Disordered" evidence="4">
    <location>
        <begin position="418"/>
        <end position="511"/>
    </location>
</feature>
<dbReference type="PANTHER" id="PTHR19848:SF8">
    <property type="entry name" value="F-BOX AND WD REPEAT DOMAIN CONTAINING 7"/>
    <property type="match status" value="1"/>
</dbReference>
<feature type="region of interest" description="Disordered" evidence="4">
    <location>
        <begin position="359"/>
        <end position="378"/>
    </location>
</feature>
<feature type="compositionally biased region" description="Acidic residues" evidence="4">
    <location>
        <begin position="420"/>
        <end position="431"/>
    </location>
</feature>
<keyword evidence="7" id="KW-1185">Reference proteome</keyword>
<dbReference type="PROSITE" id="PS50082">
    <property type="entry name" value="WD_REPEATS_2"/>
    <property type="match status" value="1"/>
</dbReference>
<dbReference type="InterPro" id="IPR001680">
    <property type="entry name" value="WD40_rpt"/>
</dbReference>
<feature type="compositionally biased region" description="Polar residues" evidence="4">
    <location>
        <begin position="89"/>
        <end position="110"/>
    </location>
</feature>
<dbReference type="InterPro" id="IPR015943">
    <property type="entry name" value="WD40/YVTN_repeat-like_dom_sf"/>
</dbReference>
<dbReference type="InterPro" id="IPR014044">
    <property type="entry name" value="CAP_dom"/>
</dbReference>
<proteinExistence type="predicted"/>
<organism evidence="6 7">
    <name type="scientific">Teratosphaeria nubilosa</name>
    <dbReference type="NCBI Taxonomy" id="161662"/>
    <lineage>
        <taxon>Eukaryota</taxon>
        <taxon>Fungi</taxon>
        <taxon>Dikarya</taxon>
        <taxon>Ascomycota</taxon>
        <taxon>Pezizomycotina</taxon>
        <taxon>Dothideomycetes</taxon>
        <taxon>Dothideomycetidae</taxon>
        <taxon>Mycosphaerellales</taxon>
        <taxon>Teratosphaeriaceae</taxon>
        <taxon>Teratosphaeria</taxon>
    </lineage>
</organism>
<dbReference type="SMART" id="SM00320">
    <property type="entry name" value="WD40"/>
    <property type="match status" value="6"/>
</dbReference>
<protein>
    <submittedName>
        <fullName evidence="6">WD40 repeat-like protein</fullName>
    </submittedName>
</protein>
<dbReference type="PROSITE" id="PS50294">
    <property type="entry name" value="WD_REPEATS_REGION"/>
    <property type="match status" value="1"/>
</dbReference>
<dbReference type="Pfam" id="PF00188">
    <property type="entry name" value="CAP"/>
    <property type="match status" value="1"/>
</dbReference>
<feature type="region of interest" description="Disordered" evidence="4">
    <location>
        <begin position="1"/>
        <end position="110"/>
    </location>
</feature>
<dbReference type="EMBL" id="ML995845">
    <property type="protein sequence ID" value="KAF2768379.1"/>
    <property type="molecule type" value="Genomic_DNA"/>
</dbReference>
<dbReference type="InterPro" id="IPR036322">
    <property type="entry name" value="WD40_repeat_dom_sf"/>
</dbReference>
<evidence type="ECO:0000313" key="6">
    <source>
        <dbReference type="EMBL" id="KAF2768379.1"/>
    </source>
</evidence>
<feature type="repeat" description="WD" evidence="3">
    <location>
        <begin position="266"/>
        <end position="307"/>
    </location>
</feature>
<gene>
    <name evidence="6" type="ORF">EJ03DRAFT_337016</name>
</gene>
<dbReference type="SUPFAM" id="SSF50978">
    <property type="entry name" value="WD40 repeat-like"/>
    <property type="match status" value="1"/>
</dbReference>
<dbReference type="SUPFAM" id="SSF55797">
    <property type="entry name" value="PR-1-like"/>
    <property type="match status" value="1"/>
</dbReference>
<dbReference type="Pfam" id="PF23798">
    <property type="entry name" value="Beta-prop_SPT8"/>
    <property type="match status" value="2"/>
</dbReference>
<dbReference type="AlphaFoldDB" id="A0A6G1L740"/>
<feature type="compositionally biased region" description="Basic and acidic residues" evidence="4">
    <location>
        <begin position="963"/>
        <end position="976"/>
    </location>
</feature>
<evidence type="ECO:0000256" key="3">
    <source>
        <dbReference type="PROSITE-ProRule" id="PRU00221"/>
    </source>
</evidence>
<dbReference type="InterPro" id="IPR035940">
    <property type="entry name" value="CAP_sf"/>
</dbReference>
<feature type="domain" description="SCP" evidence="5">
    <location>
        <begin position="967"/>
        <end position="1099"/>
    </location>
</feature>
<feature type="compositionally biased region" description="Acidic residues" evidence="4">
    <location>
        <begin position="1"/>
        <end position="69"/>
    </location>
</feature>
<accession>A0A6G1L740</accession>
<dbReference type="Gene3D" id="2.130.10.10">
    <property type="entry name" value="YVTN repeat-like/Quinoprotein amine dehydrogenase"/>
    <property type="match status" value="2"/>
</dbReference>
<dbReference type="PANTHER" id="PTHR19848">
    <property type="entry name" value="WD40 REPEAT PROTEIN"/>
    <property type="match status" value="1"/>
</dbReference>
<feature type="compositionally biased region" description="Polar residues" evidence="4">
    <location>
        <begin position="495"/>
        <end position="511"/>
    </location>
</feature>
<evidence type="ECO:0000313" key="7">
    <source>
        <dbReference type="Proteomes" id="UP000799436"/>
    </source>
</evidence>
<evidence type="ECO:0000256" key="4">
    <source>
        <dbReference type="SAM" id="MobiDB-lite"/>
    </source>
</evidence>
<reference evidence="6" key="1">
    <citation type="journal article" date="2020" name="Stud. Mycol.">
        <title>101 Dothideomycetes genomes: a test case for predicting lifestyles and emergence of pathogens.</title>
        <authorList>
            <person name="Haridas S."/>
            <person name="Albert R."/>
            <person name="Binder M."/>
            <person name="Bloem J."/>
            <person name="Labutti K."/>
            <person name="Salamov A."/>
            <person name="Andreopoulos B."/>
            <person name="Baker S."/>
            <person name="Barry K."/>
            <person name="Bills G."/>
            <person name="Bluhm B."/>
            <person name="Cannon C."/>
            <person name="Castanera R."/>
            <person name="Culley D."/>
            <person name="Daum C."/>
            <person name="Ezra D."/>
            <person name="Gonzalez J."/>
            <person name="Henrissat B."/>
            <person name="Kuo A."/>
            <person name="Liang C."/>
            <person name="Lipzen A."/>
            <person name="Lutzoni F."/>
            <person name="Magnuson J."/>
            <person name="Mondo S."/>
            <person name="Nolan M."/>
            <person name="Ohm R."/>
            <person name="Pangilinan J."/>
            <person name="Park H.-J."/>
            <person name="Ramirez L."/>
            <person name="Alfaro M."/>
            <person name="Sun H."/>
            <person name="Tritt A."/>
            <person name="Yoshinaga Y."/>
            <person name="Zwiers L.-H."/>
            <person name="Turgeon B."/>
            <person name="Goodwin S."/>
            <person name="Spatafora J."/>
            <person name="Crous P."/>
            <person name="Grigoriev I."/>
        </authorList>
    </citation>
    <scope>NUCLEOTIDE SEQUENCE</scope>
    <source>
        <strain evidence="6">CBS 116005</strain>
    </source>
</reference>
<keyword evidence="2" id="KW-0677">Repeat</keyword>
<dbReference type="InterPro" id="IPR057544">
    <property type="entry name" value="Beta-prop_SPT8"/>
</dbReference>
<evidence type="ECO:0000259" key="5">
    <source>
        <dbReference type="SMART" id="SM00198"/>
    </source>
</evidence>
<keyword evidence="1 3" id="KW-0853">WD repeat</keyword>